<dbReference type="EMBL" id="CAXHTA020000003">
    <property type="protein sequence ID" value="CAL5220085.1"/>
    <property type="molecule type" value="Genomic_DNA"/>
</dbReference>
<dbReference type="InterPro" id="IPR002791">
    <property type="entry name" value="ARMT1-like_metal-bd"/>
</dbReference>
<comment type="caution">
    <text evidence="12">The sequence shown here is derived from an EMBL/GenBank/DDBJ whole genome shotgun (WGS) entry which is preliminary data.</text>
</comment>
<name>A0ABP1FJE7_9CHLO</name>
<feature type="region of interest" description="Disordered" evidence="10">
    <location>
        <begin position="1"/>
        <end position="37"/>
    </location>
</feature>
<dbReference type="Pfam" id="PF01937">
    <property type="entry name" value="ARMT1-like_dom"/>
    <property type="match status" value="1"/>
</dbReference>
<feature type="compositionally biased region" description="Low complexity" evidence="10">
    <location>
        <begin position="490"/>
        <end position="509"/>
    </location>
</feature>
<keyword evidence="7" id="KW-0067">ATP-binding</keyword>
<organism evidence="12 13">
    <name type="scientific">Coccomyxa viridis</name>
    <dbReference type="NCBI Taxonomy" id="1274662"/>
    <lineage>
        <taxon>Eukaryota</taxon>
        <taxon>Viridiplantae</taxon>
        <taxon>Chlorophyta</taxon>
        <taxon>core chlorophytes</taxon>
        <taxon>Trebouxiophyceae</taxon>
        <taxon>Trebouxiophyceae incertae sedis</taxon>
        <taxon>Coccomyxaceae</taxon>
        <taxon>Coccomyxa</taxon>
    </lineage>
</organism>
<evidence type="ECO:0000313" key="13">
    <source>
        <dbReference type="Proteomes" id="UP001497392"/>
    </source>
</evidence>
<keyword evidence="4" id="KW-0479">Metal-binding</keyword>
<dbReference type="Proteomes" id="UP001497392">
    <property type="component" value="Unassembled WGS sequence"/>
</dbReference>
<keyword evidence="13" id="KW-1185">Reference proteome</keyword>
<feature type="domain" description="Damage-control phosphatase ARMT1-like metal-binding" evidence="11">
    <location>
        <begin position="582"/>
        <end position="935"/>
    </location>
</feature>
<evidence type="ECO:0000256" key="2">
    <source>
        <dbReference type="ARBA" id="ARBA00001967"/>
    </source>
</evidence>
<keyword evidence="8" id="KW-0173">Coenzyme A biosynthesis</keyword>
<dbReference type="SUPFAM" id="SSF53067">
    <property type="entry name" value="Actin-like ATPase domain"/>
    <property type="match status" value="2"/>
</dbReference>
<evidence type="ECO:0000256" key="8">
    <source>
        <dbReference type="ARBA" id="ARBA00022993"/>
    </source>
</evidence>
<dbReference type="InterPro" id="IPR004567">
    <property type="entry name" value="Type_II_PanK"/>
</dbReference>
<keyword evidence="6" id="KW-0378">Hydrolase</keyword>
<keyword evidence="3" id="KW-0533">Nickel</keyword>
<evidence type="ECO:0000256" key="3">
    <source>
        <dbReference type="ARBA" id="ARBA00022596"/>
    </source>
</evidence>
<evidence type="ECO:0000256" key="5">
    <source>
        <dbReference type="ARBA" id="ARBA00022741"/>
    </source>
</evidence>
<keyword evidence="5" id="KW-0547">Nucleotide-binding</keyword>
<dbReference type="Gene3D" id="3.40.50.10880">
    <property type="entry name" value="Uncharacterised protein PF01937, DUF89, domain 3"/>
    <property type="match status" value="1"/>
</dbReference>
<dbReference type="Pfam" id="PF03630">
    <property type="entry name" value="Fumble"/>
    <property type="match status" value="1"/>
</dbReference>
<evidence type="ECO:0000256" key="7">
    <source>
        <dbReference type="ARBA" id="ARBA00022840"/>
    </source>
</evidence>
<accession>A0ABP1FJE7</accession>
<evidence type="ECO:0000256" key="10">
    <source>
        <dbReference type="SAM" id="MobiDB-lite"/>
    </source>
</evidence>
<dbReference type="NCBIfam" id="TIGR00555">
    <property type="entry name" value="panK_eukar"/>
    <property type="match status" value="1"/>
</dbReference>
<dbReference type="InterPro" id="IPR035073">
    <property type="entry name" value="At2g17340_3_helix_bundle"/>
</dbReference>
<sequence length="953" mass="104521">MIPGSPHLPDKGPFSNDNSGTHHGDSSDSPFAAGQQSPSVAGIALDLTDAVISQPTDQRRRDAPSIVLPHQQADFVRHIAIDIGGSLIKLVYFSPEDTQAESGDASEKGRNHAGGKLHFVKFETQRINDCIDFIEAKGLHRTHNGAGEPEGKVRVVATGGGAYKFAEMFQERLGVLLEKEDEMDCLVGGANFLLKAIHHEAFMYENSQTVFTPSNSDSDLYPYLLVNIGSGVSMLKVSGDGNYERVSGSSLGGGTFWGLCRLMTKCRGFDEMLELSAKGDNSKVDMLVGDIYGDRDYSSIGLSATTIASSFGKVVSQDKELEDYTPADIAMALTRMVSYNIGHLAYLNAKRYNLSRVFFGGFYIRGHPYTMETISFAIRFWSKGTMSARFLRHEGFLGAVGAFLKVHPMTPPNQPASVGREPRKVRARFVERFSMGAPYSGGEVRGPAFSDVTEKVDWVEKFVRLGTKATEAARSEHDLAQAGRSLSRESSGSDFMESPSPSSSSPMPKMNLHLGVLHYSPLRETFPLLMDPVSYSPDTLDIWSNRPEMDYWLSILGEQVDNIVEKAIASEGNSPGGRRRARAFGRALAAHLAKMRIEPGAYGRLGLSDLFEMREECLREFGFSDVYRQDKERENAAALEVLPDLLKELDGMPPRTRLTALIEGVLAANIFDWGAKACVDLYHNGTILEIYREARTKLSRRPWRVDTFDELAQKWFSSAASGPDADVPQSPFRRVIMFVDNAGADVVLGMLPLARELLRMGSEVVMVANSLPAINDVTCAELRTLLESVCEICPVLKAARLSALKALKANGGTMPAYPGMRRRVPSSGRLLDHAATVNNSPSATGLDRIRDDSPVRSLQQTSTRDARLYVTGNGQGSPCLDLRRVPDTLADATVGTDLVIIEGMGRAIHTNYKSRFKCSALKLAMLKNQHLAESLFKGNVYDCVCLYEPPPHL</sequence>
<evidence type="ECO:0000259" key="11">
    <source>
        <dbReference type="Pfam" id="PF01937"/>
    </source>
</evidence>
<evidence type="ECO:0000256" key="4">
    <source>
        <dbReference type="ARBA" id="ARBA00022723"/>
    </source>
</evidence>
<proteinExistence type="predicted"/>
<keyword evidence="9" id="KW-0464">Manganese</keyword>
<evidence type="ECO:0000256" key="9">
    <source>
        <dbReference type="ARBA" id="ARBA00023211"/>
    </source>
</evidence>
<dbReference type="PANTHER" id="PTHR12280">
    <property type="entry name" value="PANTOTHENATE KINASE"/>
    <property type="match status" value="1"/>
</dbReference>
<evidence type="ECO:0000313" key="12">
    <source>
        <dbReference type="EMBL" id="CAL5220085.1"/>
    </source>
</evidence>
<dbReference type="Gene3D" id="1.20.1700.10">
    <property type="entry name" value="AF1104-like"/>
    <property type="match status" value="1"/>
</dbReference>
<dbReference type="Gene3D" id="3.30.420.40">
    <property type="match status" value="1"/>
</dbReference>
<evidence type="ECO:0000256" key="6">
    <source>
        <dbReference type="ARBA" id="ARBA00022801"/>
    </source>
</evidence>
<comment type="cofactor">
    <cofactor evidence="1">
        <name>Mn(2+)</name>
        <dbReference type="ChEBI" id="CHEBI:29035"/>
    </cofactor>
</comment>
<evidence type="ECO:0000256" key="1">
    <source>
        <dbReference type="ARBA" id="ARBA00001936"/>
    </source>
</evidence>
<protein>
    <submittedName>
        <fullName evidence="12">G2036 protein</fullName>
    </submittedName>
</protein>
<gene>
    <name evidence="12" type="primary">g2036</name>
    <name evidence="12" type="ORF">VP750_LOCUS1744</name>
</gene>
<dbReference type="PANTHER" id="PTHR12280:SF20">
    <property type="entry name" value="4'-PHOSPHOPANTETHEINE PHOSPHATASE"/>
    <property type="match status" value="1"/>
</dbReference>
<dbReference type="CDD" id="cd24123">
    <property type="entry name" value="ASKHA_NBD_PanK-II_Pank4"/>
    <property type="match status" value="1"/>
</dbReference>
<dbReference type="Gene3D" id="3.30.420.510">
    <property type="match status" value="1"/>
</dbReference>
<comment type="cofactor">
    <cofactor evidence="2">
        <name>Ni(2+)</name>
        <dbReference type="ChEBI" id="CHEBI:49786"/>
    </cofactor>
</comment>
<dbReference type="InterPro" id="IPR036075">
    <property type="entry name" value="ARMT-1-like_metal-bd_sf"/>
</dbReference>
<dbReference type="InterPro" id="IPR043129">
    <property type="entry name" value="ATPase_NBD"/>
</dbReference>
<dbReference type="Gene3D" id="1.10.285.20">
    <property type="entry name" value="Uncharacterised protein PF01937, DUF89, domain 2"/>
    <property type="match status" value="1"/>
</dbReference>
<feature type="region of interest" description="Disordered" evidence="10">
    <location>
        <begin position="474"/>
        <end position="509"/>
    </location>
</feature>
<dbReference type="SUPFAM" id="SSF111321">
    <property type="entry name" value="AF1104-like"/>
    <property type="match status" value="1"/>
</dbReference>
<reference evidence="12 13" key="1">
    <citation type="submission" date="2024-06" db="EMBL/GenBank/DDBJ databases">
        <authorList>
            <person name="Kraege A."/>
            <person name="Thomma B."/>
        </authorList>
    </citation>
    <scope>NUCLEOTIDE SEQUENCE [LARGE SCALE GENOMIC DNA]</scope>
</reference>